<keyword evidence="5" id="KW-0694">RNA-binding</keyword>
<dbReference type="EMBL" id="MF598091">
    <property type="protein sequence ID" value="AXP83139.1"/>
    <property type="molecule type" value="Genomic_RNA"/>
</dbReference>
<dbReference type="Gene3D" id="6.10.140.90">
    <property type="match status" value="1"/>
</dbReference>
<organismHost>
    <name type="scientific">Equidae</name>
    <name type="common">horses</name>
    <dbReference type="NCBI Taxonomy" id="9788"/>
</organismHost>
<dbReference type="GO" id="GO:0003723">
    <property type="term" value="F:RNA binding"/>
    <property type="evidence" value="ECO:0007669"/>
    <property type="project" value="UniProtKB-KW"/>
</dbReference>
<evidence type="ECO:0000256" key="4">
    <source>
        <dbReference type="ARBA" id="ARBA00022844"/>
    </source>
</evidence>
<reference evidence="10" key="1">
    <citation type="submission" date="2017-08" db="EMBL/GenBank/DDBJ databases">
        <title>Genomic, Phylogenetic, and Antigenic Characterization of a Novel Field Strain of Equine Arteritis Virus Isolated from a Wild Donkey in Chile.</title>
        <authorList>
            <person name="Nam B."/>
            <person name="Mekuria Z."/>
            <person name="Shuck K.M."/>
            <person name="Moreno V."/>
            <person name="Benson C.M."/>
            <person name="Garcia A."/>
            <person name="Ahumada C."/>
            <person name="Zuniga R.M."/>
            <person name="Li G."/>
            <person name="Zheng Y."/>
            <person name="Zhang J."/>
            <person name="Carossino M."/>
            <person name="Timoney P.J."/>
            <person name="Balasuriya U.B.R."/>
        </authorList>
    </citation>
    <scope>NUCLEOTIDE SEQUENCE</scope>
    <source>
        <strain evidence="10">VD7634</strain>
    </source>
</reference>
<proteinExistence type="inferred from homology"/>
<comment type="similarity">
    <text evidence="2">Belongs to the arteriviridae nucleocapsid family.</text>
</comment>
<protein>
    <recommendedName>
        <fullName evidence="3">Nucleoprotein</fullName>
    </recommendedName>
    <alternativeName>
        <fullName evidence="8">Nucleocapsid protein</fullName>
    </alternativeName>
</protein>
<keyword evidence="4" id="KW-0946">Virion</keyword>
<accession>A0A5A4M0K4</accession>
<dbReference type="SUPFAM" id="SSF103068">
    <property type="entry name" value="Nucleocapsid protein dimerization domain"/>
    <property type="match status" value="1"/>
</dbReference>
<keyword evidence="7" id="KW-0687">Ribonucleoprotein</keyword>
<comment type="subcellular location">
    <subcellularLocation>
        <location evidence="1">Virion</location>
    </subcellularLocation>
</comment>
<evidence type="ECO:0000313" key="10">
    <source>
        <dbReference type="EMBL" id="AXP83139.1"/>
    </source>
</evidence>
<evidence type="ECO:0000256" key="9">
    <source>
        <dbReference type="SAM" id="MobiDB-lite"/>
    </source>
</evidence>
<dbReference type="Pfam" id="PF01481">
    <property type="entry name" value="Arteri_nucleo"/>
    <property type="match status" value="1"/>
</dbReference>
<organism evidence="10">
    <name type="scientific">Equine arteritis virus</name>
    <name type="common">EAV</name>
    <dbReference type="NCBI Taxonomy" id="11047"/>
    <lineage>
        <taxon>Viruses</taxon>
        <taxon>Riboviria</taxon>
        <taxon>Orthornavirae</taxon>
        <taxon>Pisuviricota</taxon>
        <taxon>Pisoniviricetes</taxon>
        <taxon>Nidovirales</taxon>
        <taxon>Arnidovirineae</taxon>
        <taxon>Arteriviridae</taxon>
        <taxon>Equarterivirinae</taxon>
        <taxon>Alphaarterivirus</taxon>
        <taxon>Alphaarterivirus equid</taxon>
    </lineage>
</organism>
<evidence type="ECO:0000256" key="1">
    <source>
        <dbReference type="ARBA" id="ARBA00004328"/>
    </source>
</evidence>
<keyword evidence="6 10" id="KW-0543">Viral nucleoprotein</keyword>
<sequence>MASRRSRPQAMSFQNGRRRPPTSYNDLLRMFGQMRVRKPPAQPTQAIIAEPGDLRHELNQQERATLSSNVQRFFMIGHGSLTADAGGLTYTVSWVPTKQIQRKIAPSAGP</sequence>
<name>A0A5A4M0K4_EAV</name>
<feature type="region of interest" description="Disordered" evidence="9">
    <location>
        <begin position="1"/>
        <end position="23"/>
    </location>
</feature>
<evidence type="ECO:0000256" key="6">
    <source>
        <dbReference type="ARBA" id="ARBA00023086"/>
    </source>
</evidence>
<dbReference type="GO" id="GO:0019013">
    <property type="term" value="C:viral nucleocapsid"/>
    <property type="evidence" value="ECO:0007669"/>
    <property type="project" value="UniProtKB-KW"/>
</dbReference>
<evidence type="ECO:0000256" key="3">
    <source>
        <dbReference type="ARBA" id="ARBA00014389"/>
    </source>
</evidence>
<evidence type="ECO:0000256" key="2">
    <source>
        <dbReference type="ARBA" id="ARBA00008461"/>
    </source>
</evidence>
<dbReference type="InterPro" id="IPR002484">
    <property type="entry name" value="Arte_nucleocap"/>
</dbReference>
<evidence type="ECO:0000256" key="7">
    <source>
        <dbReference type="ARBA" id="ARBA00023274"/>
    </source>
</evidence>
<dbReference type="GO" id="GO:1990904">
    <property type="term" value="C:ribonucleoprotein complex"/>
    <property type="evidence" value="ECO:0007669"/>
    <property type="project" value="UniProtKB-KW"/>
</dbReference>
<dbReference type="InterPro" id="IPR037179">
    <property type="entry name" value="Nucleocapsid_C"/>
</dbReference>
<evidence type="ECO:0000256" key="8">
    <source>
        <dbReference type="ARBA" id="ARBA00033344"/>
    </source>
</evidence>
<evidence type="ECO:0000256" key="5">
    <source>
        <dbReference type="ARBA" id="ARBA00022884"/>
    </source>
</evidence>
<gene>
    <name evidence="10" type="primary">N</name>
</gene>